<feature type="active site" evidence="19">
    <location>
        <position position="281"/>
    </location>
</feature>
<dbReference type="HAMAP" id="MF_00037">
    <property type="entry name" value="MurB"/>
    <property type="match status" value="1"/>
</dbReference>
<dbReference type="Pfam" id="PF01565">
    <property type="entry name" value="FAD_binding_4"/>
    <property type="match status" value="1"/>
</dbReference>
<evidence type="ECO:0000256" key="17">
    <source>
        <dbReference type="ARBA" id="ARBA00031026"/>
    </source>
</evidence>
<keyword evidence="9 19" id="KW-0285">Flavoprotein</keyword>
<dbReference type="InterPro" id="IPR036318">
    <property type="entry name" value="FAD-bd_PCMH-like_sf"/>
</dbReference>
<evidence type="ECO:0000259" key="20">
    <source>
        <dbReference type="PROSITE" id="PS51387"/>
    </source>
</evidence>
<keyword evidence="12 19" id="KW-0133">Cell shape</keyword>
<sequence>MIIHQNFDLTNYNSYRIEARCKVAYFPENETEIVELFKTNQNFILLGSGHNIIFSKAYYDESFIIFNGNFNDIDVENSNGIIIAEAGATMLEISKKALEEGLSGVEVFYDIPSSLGGAVVMNAGASGEEVKDILLKVRYLDLDTFEISEIENEAIGFEYRNSLFQQSKSMLVLKAWLQLKPLDKNLIHEKMEDMKQKRWAKQPKKYPNAGSVFKRPKGFYVGAMIDELSLKGFTIGGAKISEKHGGFIVNFNNAKGGDVVSIIRHVQTKVKDRFNVDLEVEQRII</sequence>
<comment type="subcellular location">
    <subcellularLocation>
        <location evidence="3 19">Cytoplasm</location>
    </subcellularLocation>
</comment>
<keyword evidence="15 19" id="KW-0131">Cell cycle</keyword>
<evidence type="ECO:0000256" key="4">
    <source>
        <dbReference type="ARBA" id="ARBA00004752"/>
    </source>
</evidence>
<organism evidence="21 22">
    <name type="scientific">Winogradskyella damuponensis</name>
    <dbReference type="NCBI Taxonomy" id="943939"/>
    <lineage>
        <taxon>Bacteria</taxon>
        <taxon>Pseudomonadati</taxon>
        <taxon>Bacteroidota</taxon>
        <taxon>Flavobacteriia</taxon>
        <taxon>Flavobacteriales</taxon>
        <taxon>Flavobacteriaceae</taxon>
        <taxon>Winogradskyella</taxon>
    </lineage>
</organism>
<dbReference type="InterPro" id="IPR006094">
    <property type="entry name" value="Oxid_FAD_bind_N"/>
</dbReference>
<keyword evidence="13 19" id="KW-0573">Peptidoglycan synthesis</keyword>
<comment type="catalytic activity">
    <reaction evidence="18 19">
        <text>UDP-N-acetyl-alpha-D-muramate + NADP(+) = UDP-N-acetyl-3-O-(1-carboxyvinyl)-alpha-D-glucosamine + NADPH + H(+)</text>
        <dbReference type="Rhea" id="RHEA:12248"/>
        <dbReference type="ChEBI" id="CHEBI:15378"/>
        <dbReference type="ChEBI" id="CHEBI:57783"/>
        <dbReference type="ChEBI" id="CHEBI:58349"/>
        <dbReference type="ChEBI" id="CHEBI:68483"/>
        <dbReference type="ChEBI" id="CHEBI:70757"/>
        <dbReference type="EC" id="1.3.1.98"/>
    </reaction>
</comment>
<dbReference type="EMBL" id="BAABCB010000019">
    <property type="protein sequence ID" value="GAA4244243.1"/>
    <property type="molecule type" value="Genomic_DNA"/>
</dbReference>
<dbReference type="InterPro" id="IPR011601">
    <property type="entry name" value="MurB_C"/>
</dbReference>
<evidence type="ECO:0000256" key="8">
    <source>
        <dbReference type="ARBA" id="ARBA00022618"/>
    </source>
</evidence>
<evidence type="ECO:0000256" key="2">
    <source>
        <dbReference type="ARBA" id="ARBA00003921"/>
    </source>
</evidence>
<dbReference type="InterPro" id="IPR016166">
    <property type="entry name" value="FAD-bd_PCMH"/>
</dbReference>
<dbReference type="InterPro" id="IPR016169">
    <property type="entry name" value="FAD-bd_PCMH_sub2"/>
</dbReference>
<keyword evidence="10 19" id="KW-0274">FAD</keyword>
<name>A0ABP8CWE7_9FLAO</name>
<keyword evidence="11 19" id="KW-0521">NADP</keyword>
<dbReference type="NCBIfam" id="TIGR00179">
    <property type="entry name" value="murB"/>
    <property type="match status" value="1"/>
</dbReference>
<feature type="active site" evidence="19">
    <location>
        <position position="160"/>
    </location>
</feature>
<comment type="pathway">
    <text evidence="4 19">Cell wall biogenesis; peptidoglycan biosynthesis.</text>
</comment>
<evidence type="ECO:0000256" key="5">
    <source>
        <dbReference type="ARBA" id="ARBA00012518"/>
    </source>
</evidence>
<evidence type="ECO:0000256" key="10">
    <source>
        <dbReference type="ARBA" id="ARBA00022827"/>
    </source>
</evidence>
<dbReference type="Pfam" id="PF02873">
    <property type="entry name" value="MurB_C"/>
    <property type="match status" value="1"/>
</dbReference>
<comment type="cofactor">
    <cofactor evidence="1 19">
        <name>FAD</name>
        <dbReference type="ChEBI" id="CHEBI:57692"/>
    </cofactor>
</comment>
<dbReference type="PANTHER" id="PTHR21071:SF4">
    <property type="entry name" value="UDP-N-ACETYLENOLPYRUVOYLGLUCOSAMINE REDUCTASE"/>
    <property type="match status" value="1"/>
</dbReference>
<dbReference type="PANTHER" id="PTHR21071">
    <property type="entry name" value="UDP-N-ACETYLENOLPYRUVOYLGLUCOSAMINE REDUCTASE"/>
    <property type="match status" value="1"/>
</dbReference>
<comment type="similarity">
    <text evidence="19">Belongs to the MurB family.</text>
</comment>
<feature type="active site" description="Proton donor" evidence="19">
    <location>
        <position position="211"/>
    </location>
</feature>
<evidence type="ECO:0000256" key="3">
    <source>
        <dbReference type="ARBA" id="ARBA00004496"/>
    </source>
</evidence>
<comment type="function">
    <text evidence="2 19">Cell wall formation.</text>
</comment>
<evidence type="ECO:0000313" key="22">
    <source>
        <dbReference type="Proteomes" id="UP001501682"/>
    </source>
</evidence>
<evidence type="ECO:0000256" key="16">
    <source>
        <dbReference type="ARBA" id="ARBA00023316"/>
    </source>
</evidence>
<evidence type="ECO:0000256" key="19">
    <source>
        <dbReference type="HAMAP-Rule" id="MF_00037"/>
    </source>
</evidence>
<dbReference type="Gene3D" id="3.90.78.10">
    <property type="entry name" value="UDP-N-acetylenolpyruvoylglucosamine reductase, C-terminal domain"/>
    <property type="match status" value="1"/>
</dbReference>
<dbReference type="Gene3D" id="3.30.43.10">
    <property type="entry name" value="Uridine Diphospho-n-acetylenolpyruvylglucosamine Reductase, domain 2"/>
    <property type="match status" value="1"/>
</dbReference>
<evidence type="ECO:0000256" key="11">
    <source>
        <dbReference type="ARBA" id="ARBA00022857"/>
    </source>
</evidence>
<keyword evidence="16 19" id="KW-0961">Cell wall biogenesis/degradation</keyword>
<protein>
    <recommendedName>
        <fullName evidence="6 19">UDP-N-acetylenolpyruvoylglucosamine reductase</fullName>
        <ecNumber evidence="5 19">1.3.1.98</ecNumber>
    </recommendedName>
    <alternativeName>
        <fullName evidence="17 19">UDP-N-acetylmuramate dehydrogenase</fullName>
    </alternativeName>
</protein>
<evidence type="ECO:0000256" key="15">
    <source>
        <dbReference type="ARBA" id="ARBA00023306"/>
    </source>
</evidence>
<keyword evidence="14 19" id="KW-0560">Oxidoreductase</keyword>
<evidence type="ECO:0000313" key="21">
    <source>
        <dbReference type="EMBL" id="GAA4244243.1"/>
    </source>
</evidence>
<evidence type="ECO:0000256" key="14">
    <source>
        <dbReference type="ARBA" id="ARBA00023002"/>
    </source>
</evidence>
<comment type="caution">
    <text evidence="21">The sequence shown here is derived from an EMBL/GenBank/DDBJ whole genome shotgun (WGS) entry which is preliminary data.</text>
</comment>
<evidence type="ECO:0000256" key="9">
    <source>
        <dbReference type="ARBA" id="ARBA00022630"/>
    </source>
</evidence>
<dbReference type="EC" id="1.3.1.98" evidence="5 19"/>
<evidence type="ECO:0000256" key="12">
    <source>
        <dbReference type="ARBA" id="ARBA00022960"/>
    </source>
</evidence>
<dbReference type="PROSITE" id="PS51387">
    <property type="entry name" value="FAD_PCMH"/>
    <property type="match status" value="1"/>
</dbReference>
<evidence type="ECO:0000256" key="1">
    <source>
        <dbReference type="ARBA" id="ARBA00001974"/>
    </source>
</evidence>
<gene>
    <name evidence="21" type="primary">murB_2</name>
    <name evidence="19" type="synonym">murB</name>
    <name evidence="21" type="ORF">GCM10022292_22050</name>
</gene>
<dbReference type="Gene3D" id="3.30.465.10">
    <property type="match status" value="1"/>
</dbReference>
<dbReference type="InterPro" id="IPR036635">
    <property type="entry name" value="MurB_C_sf"/>
</dbReference>
<feature type="domain" description="FAD-binding PCMH-type" evidence="20">
    <location>
        <begin position="17"/>
        <end position="182"/>
    </location>
</feature>
<proteinExistence type="inferred from homology"/>
<dbReference type="InterPro" id="IPR016167">
    <property type="entry name" value="FAD-bd_PCMH_sub1"/>
</dbReference>
<dbReference type="SUPFAM" id="SSF56194">
    <property type="entry name" value="Uridine diphospho-N-Acetylenolpyruvylglucosamine reductase, MurB, C-terminal domain"/>
    <property type="match status" value="1"/>
</dbReference>
<dbReference type="RefSeq" id="WP_344714632.1">
    <property type="nucleotide sequence ID" value="NZ_BAABCB010000019.1"/>
</dbReference>
<evidence type="ECO:0000256" key="6">
    <source>
        <dbReference type="ARBA" id="ARBA00015188"/>
    </source>
</evidence>
<reference evidence="22" key="1">
    <citation type="journal article" date="2019" name="Int. J. Syst. Evol. Microbiol.">
        <title>The Global Catalogue of Microorganisms (GCM) 10K type strain sequencing project: providing services to taxonomists for standard genome sequencing and annotation.</title>
        <authorList>
            <consortium name="The Broad Institute Genomics Platform"/>
            <consortium name="The Broad Institute Genome Sequencing Center for Infectious Disease"/>
            <person name="Wu L."/>
            <person name="Ma J."/>
        </authorList>
    </citation>
    <scope>NUCLEOTIDE SEQUENCE [LARGE SCALE GENOMIC DNA]</scope>
    <source>
        <strain evidence="22">JCM 17633</strain>
    </source>
</reference>
<dbReference type="SUPFAM" id="SSF56176">
    <property type="entry name" value="FAD-binding/transporter-associated domain-like"/>
    <property type="match status" value="1"/>
</dbReference>
<evidence type="ECO:0000256" key="13">
    <source>
        <dbReference type="ARBA" id="ARBA00022984"/>
    </source>
</evidence>
<evidence type="ECO:0000256" key="7">
    <source>
        <dbReference type="ARBA" id="ARBA00022490"/>
    </source>
</evidence>
<keyword evidence="7 19" id="KW-0963">Cytoplasm</keyword>
<keyword evidence="22" id="KW-1185">Reference proteome</keyword>
<evidence type="ECO:0000256" key="18">
    <source>
        <dbReference type="ARBA" id="ARBA00048914"/>
    </source>
</evidence>
<dbReference type="Proteomes" id="UP001501682">
    <property type="component" value="Unassembled WGS sequence"/>
</dbReference>
<keyword evidence="8 19" id="KW-0132">Cell division</keyword>
<dbReference type="InterPro" id="IPR003170">
    <property type="entry name" value="MurB"/>
</dbReference>
<accession>A0ABP8CWE7</accession>